<dbReference type="EMBL" id="JSZA02000298">
    <property type="protein sequence ID" value="TGO01980.1"/>
    <property type="molecule type" value="Genomic_DNA"/>
</dbReference>
<dbReference type="InterPro" id="IPR051532">
    <property type="entry name" value="Ester_Hydrolysis_Enzymes"/>
</dbReference>
<evidence type="ECO:0000313" key="3">
    <source>
        <dbReference type="Proteomes" id="UP000030428"/>
    </source>
</evidence>
<dbReference type="PANTHER" id="PTHR30383">
    <property type="entry name" value="THIOESTERASE 1/PROTEASE 1/LYSOPHOSPHOLIPASE L1"/>
    <property type="match status" value="1"/>
</dbReference>
<dbReference type="CDD" id="cd01822">
    <property type="entry name" value="Lysophospholipase_L1_like"/>
    <property type="match status" value="1"/>
</dbReference>
<gene>
    <name evidence="2" type="ORF">PN36_32700</name>
</gene>
<keyword evidence="3" id="KW-1185">Reference proteome</keyword>
<protein>
    <recommendedName>
        <fullName evidence="1">SGNH hydrolase-type esterase domain-containing protein</fullName>
    </recommendedName>
</protein>
<dbReference type="GO" id="GO:0004622">
    <property type="term" value="F:phosphatidylcholine lysophospholipase activity"/>
    <property type="evidence" value="ECO:0007669"/>
    <property type="project" value="TreeGrafter"/>
</dbReference>
<proteinExistence type="predicted"/>
<evidence type="ECO:0000313" key="2">
    <source>
        <dbReference type="EMBL" id="TGO01980.1"/>
    </source>
</evidence>
<evidence type="ECO:0000259" key="1">
    <source>
        <dbReference type="Pfam" id="PF13472"/>
    </source>
</evidence>
<dbReference type="Pfam" id="PF13472">
    <property type="entry name" value="Lipase_GDSL_2"/>
    <property type="match status" value="1"/>
</dbReference>
<dbReference type="InterPro" id="IPR013830">
    <property type="entry name" value="SGNH_hydro"/>
</dbReference>
<dbReference type="PANTHER" id="PTHR30383:SF24">
    <property type="entry name" value="THIOESTERASE 1_PROTEASE 1_LYSOPHOSPHOLIPASE L1"/>
    <property type="match status" value="1"/>
</dbReference>
<dbReference type="InterPro" id="IPR036514">
    <property type="entry name" value="SGNH_hydro_sf"/>
</dbReference>
<comment type="caution">
    <text evidence="2">The sequence shown here is derived from an EMBL/GenBank/DDBJ whole genome shotgun (WGS) entry which is preliminary data.</text>
</comment>
<accession>A0A4E0QNJ6</accession>
<dbReference type="AlphaFoldDB" id="A0A4E0QNJ6"/>
<reference evidence="2 3" key="1">
    <citation type="journal article" date="2016" name="Front. Microbiol.">
        <title>Single-Cell (Meta-)Genomics of a Dimorphic Candidatus Thiomargarita nelsonii Reveals Genomic Plasticity.</title>
        <authorList>
            <person name="Flood B.E."/>
            <person name="Fliss P."/>
            <person name="Jones D.S."/>
            <person name="Dick G.J."/>
            <person name="Jain S."/>
            <person name="Kaster A.K."/>
            <person name="Winkel M."/>
            <person name="Mussmann M."/>
            <person name="Bailey J."/>
        </authorList>
    </citation>
    <scope>NUCLEOTIDE SEQUENCE [LARGE SCALE GENOMIC DNA]</scope>
    <source>
        <strain evidence="2">Hydrate Ridge</strain>
    </source>
</reference>
<feature type="domain" description="SGNH hydrolase-type esterase" evidence="1">
    <location>
        <begin position="23"/>
        <end position="184"/>
    </location>
</feature>
<dbReference type="SUPFAM" id="SSF52266">
    <property type="entry name" value="SGNH hydrolase"/>
    <property type="match status" value="1"/>
</dbReference>
<name>A0A4E0QNJ6_9GAMM</name>
<dbReference type="Proteomes" id="UP000030428">
    <property type="component" value="Unassembled WGS sequence"/>
</dbReference>
<dbReference type="Gene3D" id="3.40.50.1110">
    <property type="entry name" value="SGNH hydrolase"/>
    <property type="match status" value="1"/>
</dbReference>
<organism evidence="2 3">
    <name type="scientific">Candidatus Thiomargarita nelsonii</name>
    <dbReference type="NCBI Taxonomy" id="1003181"/>
    <lineage>
        <taxon>Bacteria</taxon>
        <taxon>Pseudomonadati</taxon>
        <taxon>Pseudomonadota</taxon>
        <taxon>Gammaproteobacteria</taxon>
        <taxon>Thiotrichales</taxon>
        <taxon>Thiotrichaceae</taxon>
        <taxon>Thiomargarita</taxon>
    </lineage>
</organism>
<sequence>MPSLHSKTGKTDTLNQLYRRLLVIGDSLSAAYGIAPQEGWVHLLEQRLHETGAKYQIINTSISGDTTSGGHNRLAKILQQYQPSIVILELGANDGLRGLSLKAMRANLAAMIKQSQQAGARVLLLGMRIPPNYGKTYTTQFHQIYHDLAATYDIALVPFFLEGVAGNRALMQDDGIHPTAAAQERLLDNVWGVLTKEANNFVKSKQDLPG</sequence>